<dbReference type="SUPFAM" id="SSF55821">
    <property type="entry name" value="YrdC/RibB"/>
    <property type="match status" value="1"/>
</dbReference>
<protein>
    <submittedName>
        <fullName evidence="3">Sua5/YciO/YrdC/YwlC family protein</fullName>
    </submittedName>
</protein>
<proteinExistence type="predicted"/>
<evidence type="ECO:0000313" key="5">
    <source>
        <dbReference type="Proteomes" id="UP000183794"/>
    </source>
</evidence>
<keyword evidence="4" id="KW-1185">Reference proteome</keyword>
<dbReference type="PANTHER" id="PTHR42828">
    <property type="entry name" value="DHBP SYNTHASE RIBB-LIKE ALPHA/BETA DOMAIN-CONTAINING PROTEIN"/>
    <property type="match status" value="1"/>
</dbReference>
<evidence type="ECO:0000313" key="2">
    <source>
        <dbReference type="EMBL" id="SGZ04217.1"/>
    </source>
</evidence>
<reference evidence="3 5" key="1">
    <citation type="submission" date="2016-11" db="EMBL/GenBank/DDBJ databases">
        <authorList>
            <person name="Jaros S."/>
            <person name="Januszkiewicz K."/>
            <person name="Wedrychowicz H."/>
        </authorList>
    </citation>
    <scope>NUCLEOTIDE SEQUENCE [LARGE SCALE GENOMIC DNA]</scope>
    <source>
        <strain evidence="3">NVI 5450</strain>
    </source>
</reference>
<dbReference type="InterPro" id="IPR052532">
    <property type="entry name" value="SUA5_domain"/>
</dbReference>
<dbReference type="GO" id="GO:0003725">
    <property type="term" value="F:double-stranded RNA binding"/>
    <property type="evidence" value="ECO:0007669"/>
    <property type="project" value="InterPro"/>
</dbReference>
<accession>A0A1L0EGQ1</accession>
<dbReference type="GeneID" id="61298215"/>
<name>A0A1L0EGQ1_9GAMM</name>
<dbReference type="Gene3D" id="3.90.870.10">
    <property type="entry name" value="DHBP synthase"/>
    <property type="match status" value="1"/>
</dbReference>
<dbReference type="Pfam" id="PF01300">
    <property type="entry name" value="Sua5_yciO_yrdC"/>
    <property type="match status" value="1"/>
</dbReference>
<dbReference type="AlphaFoldDB" id="A0A1L0EGQ1"/>
<dbReference type="RefSeq" id="WP_075473630.1">
    <property type="nucleotide sequence ID" value="NZ_CAWQZC010000047.1"/>
</dbReference>
<dbReference type="EMBL" id="FPLJ01000145">
    <property type="protein sequence ID" value="SGZ04217.1"/>
    <property type="molecule type" value="Genomic_DNA"/>
</dbReference>
<dbReference type="InterPro" id="IPR006070">
    <property type="entry name" value="Sua5-like_dom"/>
</dbReference>
<gene>
    <name evidence="2" type="ORF">MT2528_4774</name>
    <name evidence="3" type="ORF">NVI5450_4470</name>
</gene>
<dbReference type="NCBIfam" id="TIGR00057">
    <property type="entry name" value="L-threonylcarbamoyladenylate synthase"/>
    <property type="match status" value="1"/>
</dbReference>
<dbReference type="OrthoDB" id="9781656at2"/>
<sequence length="206" mass="22695">MSQFFYVHPDNPQARLISQAVAILRNGGVIIYPTDSGYALGCHIGDKTALERICQIRKLDKEHNFTLLCRDLSELSLYARVDNQAYRALKNNTPGPFTFIFKGTKEVPRRLVNPKRKTIGIRVPDNTIALALLDALGEPMMSTSLILPGNEGAEFDPEAIRDQLENKVELIINGGYLGEQATTVIDYSEGDAVILRQGAGDASSFV</sequence>
<dbReference type="Proteomes" id="UP000182660">
    <property type="component" value="Unassembled WGS sequence"/>
</dbReference>
<evidence type="ECO:0000313" key="4">
    <source>
        <dbReference type="Proteomes" id="UP000182660"/>
    </source>
</evidence>
<dbReference type="InterPro" id="IPR017945">
    <property type="entry name" value="DHBP_synth_RibB-like_a/b_dom"/>
</dbReference>
<dbReference type="EMBL" id="FPLD01000131">
    <property type="protein sequence ID" value="SGZ17156.1"/>
    <property type="molecule type" value="Genomic_DNA"/>
</dbReference>
<evidence type="ECO:0000259" key="1">
    <source>
        <dbReference type="PROSITE" id="PS51163"/>
    </source>
</evidence>
<dbReference type="PANTHER" id="PTHR42828:SF3">
    <property type="entry name" value="THREONYLCARBAMOYL-AMP SYNTHASE"/>
    <property type="match status" value="1"/>
</dbReference>
<evidence type="ECO:0000313" key="3">
    <source>
        <dbReference type="EMBL" id="SGZ17156.1"/>
    </source>
</evidence>
<organism evidence="3 5">
    <name type="scientific">Moritella viscosa</name>
    <dbReference type="NCBI Taxonomy" id="80854"/>
    <lineage>
        <taxon>Bacteria</taxon>
        <taxon>Pseudomonadati</taxon>
        <taxon>Pseudomonadota</taxon>
        <taxon>Gammaproteobacteria</taxon>
        <taxon>Alteromonadales</taxon>
        <taxon>Moritellaceae</taxon>
        <taxon>Moritella</taxon>
    </lineage>
</organism>
<feature type="domain" description="YrdC-like" evidence="1">
    <location>
        <begin position="14"/>
        <end position="200"/>
    </location>
</feature>
<dbReference type="PROSITE" id="PS51163">
    <property type="entry name" value="YRDC"/>
    <property type="match status" value="1"/>
</dbReference>
<reference evidence="2 4" key="2">
    <citation type="submission" date="2016-11" db="EMBL/GenBank/DDBJ databases">
        <authorList>
            <person name="Klemetsen T."/>
        </authorList>
    </citation>
    <scope>NUCLEOTIDE SEQUENCE [LARGE SCALE GENOMIC DNA]</scope>
    <source>
        <strain evidence="2">MT 2528</strain>
    </source>
</reference>
<dbReference type="Proteomes" id="UP000183794">
    <property type="component" value="Unassembled WGS sequence"/>
</dbReference>